<dbReference type="Pfam" id="PF00067">
    <property type="entry name" value="p450"/>
    <property type="match status" value="1"/>
</dbReference>
<dbReference type="Proteomes" id="UP000509667">
    <property type="component" value="Chromosome"/>
</dbReference>
<evidence type="ECO:0000313" key="10">
    <source>
        <dbReference type="Proteomes" id="UP000509667"/>
    </source>
</evidence>
<keyword evidence="10" id="KW-1185">Reference proteome</keyword>
<keyword evidence="4 7" id="KW-0560">Oxidoreductase</keyword>
<evidence type="ECO:0000256" key="3">
    <source>
        <dbReference type="ARBA" id="ARBA00022723"/>
    </source>
</evidence>
<sequence length="484" mass="53373">MATHDAADGSEGASAEARRESTPGDRPPGPDGVPVIGNTLQFVRDPVAFYARCAAYDDDVVTYRVATSDGVMLTHPADIEQVLVTDDADYRRASIIRNALGQIADGGLFLLEGEAWSAHRTALQPSFYRDRVGTYADMMARFADERAAEWADRDADAGPLAVSEEMRTLTLEILAKTLLDVDIRGRESAIRDAAAVISDRFDAGSLSALLPLWVPTPANRRCRRAVAQFDDAIADIVAERRASDEAFDDLLSILLSIEPDDGTGESGEGGGLSERQIRDHLFTFLFAGHETTALTLSYAVMLLANDPERQARLHDELDSVLGDGSEGSAADAERPGATDLFELDYLDRVVDEALRLYPPAYTVFREPTRDVELGGYRIPAGSTVSMPQWVVHRDDRWYDDPDTFRPERWTDEFRESLPDYAYFPFGGGPRHCIGMRFALMEAKLVLATLAARFAFDPVTEPPLDLSMQITLQPQQPIEAAPRER</sequence>
<evidence type="ECO:0000256" key="8">
    <source>
        <dbReference type="SAM" id="MobiDB-lite"/>
    </source>
</evidence>
<evidence type="ECO:0000256" key="7">
    <source>
        <dbReference type="RuleBase" id="RU000461"/>
    </source>
</evidence>
<dbReference type="GeneID" id="56078420"/>
<dbReference type="AlphaFoldDB" id="A0A7D5T6M6"/>
<dbReference type="GO" id="GO:0020037">
    <property type="term" value="F:heme binding"/>
    <property type="evidence" value="ECO:0007669"/>
    <property type="project" value="InterPro"/>
</dbReference>
<dbReference type="SUPFAM" id="SSF48264">
    <property type="entry name" value="Cytochrome P450"/>
    <property type="match status" value="1"/>
</dbReference>
<accession>A0A7D5T6M6</accession>
<dbReference type="InterPro" id="IPR001128">
    <property type="entry name" value="Cyt_P450"/>
</dbReference>
<dbReference type="PROSITE" id="PS00086">
    <property type="entry name" value="CYTOCHROME_P450"/>
    <property type="match status" value="1"/>
</dbReference>
<dbReference type="EMBL" id="CP058910">
    <property type="protein sequence ID" value="QLH77815.1"/>
    <property type="molecule type" value="Genomic_DNA"/>
</dbReference>
<dbReference type="Gene3D" id="1.10.630.10">
    <property type="entry name" value="Cytochrome P450"/>
    <property type="match status" value="1"/>
</dbReference>
<organism evidence="9 10">
    <name type="scientific">Halosimplex rubrum</name>
    <dbReference type="NCBI Taxonomy" id="869889"/>
    <lineage>
        <taxon>Archaea</taxon>
        <taxon>Methanobacteriati</taxon>
        <taxon>Methanobacteriota</taxon>
        <taxon>Stenosarchaea group</taxon>
        <taxon>Halobacteria</taxon>
        <taxon>Halobacteriales</taxon>
        <taxon>Haloarculaceae</taxon>
        <taxon>Halosimplex</taxon>
    </lineage>
</organism>
<evidence type="ECO:0000256" key="2">
    <source>
        <dbReference type="ARBA" id="ARBA00022617"/>
    </source>
</evidence>
<proteinExistence type="inferred from homology"/>
<dbReference type="InterPro" id="IPR036396">
    <property type="entry name" value="Cyt_P450_sf"/>
</dbReference>
<dbReference type="InterPro" id="IPR017972">
    <property type="entry name" value="Cyt_P450_CS"/>
</dbReference>
<evidence type="ECO:0000256" key="1">
    <source>
        <dbReference type="ARBA" id="ARBA00010617"/>
    </source>
</evidence>
<evidence type="ECO:0000313" key="9">
    <source>
        <dbReference type="EMBL" id="QLH77815.1"/>
    </source>
</evidence>
<gene>
    <name evidence="9" type="ORF">HZS55_11115</name>
</gene>
<keyword evidence="5 7" id="KW-0408">Iron</keyword>
<comment type="similarity">
    <text evidence="1 7">Belongs to the cytochrome P450 family.</text>
</comment>
<evidence type="ECO:0000256" key="6">
    <source>
        <dbReference type="ARBA" id="ARBA00023033"/>
    </source>
</evidence>
<dbReference type="GO" id="GO:0004497">
    <property type="term" value="F:monooxygenase activity"/>
    <property type="evidence" value="ECO:0007669"/>
    <property type="project" value="UniProtKB-KW"/>
</dbReference>
<dbReference type="OrthoDB" id="9881at2157"/>
<dbReference type="GO" id="GO:0016705">
    <property type="term" value="F:oxidoreductase activity, acting on paired donors, with incorporation or reduction of molecular oxygen"/>
    <property type="evidence" value="ECO:0007669"/>
    <property type="project" value="InterPro"/>
</dbReference>
<feature type="region of interest" description="Disordered" evidence="8">
    <location>
        <begin position="1"/>
        <end position="33"/>
    </location>
</feature>
<dbReference type="InterPro" id="IPR050196">
    <property type="entry name" value="Cytochrome_P450_Monoox"/>
</dbReference>
<keyword evidence="3 7" id="KW-0479">Metal-binding</keyword>
<dbReference type="PRINTS" id="PR00463">
    <property type="entry name" value="EP450I"/>
</dbReference>
<dbReference type="PRINTS" id="PR00385">
    <property type="entry name" value="P450"/>
</dbReference>
<evidence type="ECO:0000256" key="4">
    <source>
        <dbReference type="ARBA" id="ARBA00023002"/>
    </source>
</evidence>
<evidence type="ECO:0000256" key="5">
    <source>
        <dbReference type="ARBA" id="ARBA00023004"/>
    </source>
</evidence>
<reference evidence="9 10" key="1">
    <citation type="submission" date="2020-07" db="EMBL/GenBank/DDBJ databases">
        <title>Halosimplex pelagicum sp. nov. and Halosimplex rubrum sp. nov., isolated from salted brown alga Laminaria, and emended description of the genus Halosimplex.</title>
        <authorList>
            <person name="Cui H."/>
        </authorList>
    </citation>
    <scope>NUCLEOTIDE SEQUENCE [LARGE SCALE GENOMIC DNA]</scope>
    <source>
        <strain evidence="9 10">R27</strain>
    </source>
</reference>
<name>A0A7D5T6M6_9EURY</name>
<keyword evidence="6 7" id="KW-0503">Monooxygenase</keyword>
<keyword evidence="2 7" id="KW-0349">Heme</keyword>
<dbReference type="PANTHER" id="PTHR24291">
    <property type="entry name" value="CYTOCHROME P450 FAMILY 4"/>
    <property type="match status" value="1"/>
</dbReference>
<protein>
    <submittedName>
        <fullName evidence="9">Cytochrome P450</fullName>
    </submittedName>
</protein>
<dbReference type="RefSeq" id="WP_179911733.1">
    <property type="nucleotide sequence ID" value="NZ_CP058910.1"/>
</dbReference>
<dbReference type="KEGG" id="hrr:HZS55_11115"/>
<dbReference type="InterPro" id="IPR002401">
    <property type="entry name" value="Cyt_P450_E_grp-I"/>
</dbReference>
<dbReference type="PANTHER" id="PTHR24291:SF50">
    <property type="entry name" value="BIFUNCTIONAL ALBAFLAVENONE MONOOXYGENASE_TERPENE SYNTHASE"/>
    <property type="match status" value="1"/>
</dbReference>
<dbReference type="GO" id="GO:0005506">
    <property type="term" value="F:iron ion binding"/>
    <property type="evidence" value="ECO:0007669"/>
    <property type="project" value="InterPro"/>
</dbReference>